<gene>
    <name evidence="2" type="ORF">BE18_34655</name>
</gene>
<feature type="region of interest" description="Disordered" evidence="1">
    <location>
        <begin position="236"/>
        <end position="261"/>
    </location>
</feature>
<accession>A0A150RRU5</accession>
<proteinExistence type="predicted"/>
<sequence length="261" mass="26527">MTAGSSGSASPGSSWGAGSAGGRIPTAVGDSSGGGRPVLGGAGRRGTDAPSSSRTRSTSCRICADESKRLRRSQASALSTRPMTEAGSSGAIRASDGAGVVAARMNASLSERPWCRRCPLSTAYRVAPIEKRSARPSTPSVSPIACSGAMNDGVPSAVPALVLSPGAPRSLATPKSSSFTTLSFVMKMFAGFRSRWTMPSAWKLSSVLSTSPAIQSASATGSFRLLRFQSCCTVSPSSSSMTRNGSSCSVMSSSRIATRPG</sequence>
<dbReference type="AntiFam" id="ANF00109">
    <property type="entry name" value="Shadow ORF (opposite afsK)"/>
</dbReference>
<dbReference type="EMBL" id="JEMC01003195">
    <property type="protein sequence ID" value="KYF82987.1"/>
    <property type="molecule type" value="Genomic_DNA"/>
</dbReference>
<feature type="compositionally biased region" description="Polar residues" evidence="1">
    <location>
        <begin position="73"/>
        <end position="82"/>
    </location>
</feature>
<feature type="compositionally biased region" description="Gly residues" evidence="1">
    <location>
        <begin position="31"/>
        <end position="44"/>
    </location>
</feature>
<dbReference type="AlphaFoldDB" id="A0A150RRU5"/>
<dbReference type="Proteomes" id="UP000075515">
    <property type="component" value="Unassembled WGS sequence"/>
</dbReference>
<evidence type="ECO:0000256" key="1">
    <source>
        <dbReference type="SAM" id="MobiDB-lite"/>
    </source>
</evidence>
<evidence type="ECO:0000313" key="2">
    <source>
        <dbReference type="EMBL" id="KYF82987.1"/>
    </source>
</evidence>
<feature type="compositionally biased region" description="Polar residues" evidence="1">
    <location>
        <begin position="241"/>
        <end position="261"/>
    </location>
</feature>
<feature type="compositionally biased region" description="Low complexity" evidence="1">
    <location>
        <begin position="1"/>
        <end position="17"/>
    </location>
</feature>
<protein>
    <submittedName>
        <fullName evidence="2">Uncharacterized protein</fullName>
    </submittedName>
</protein>
<name>A0A150RRU5_SORCE</name>
<feature type="region of interest" description="Disordered" evidence="1">
    <location>
        <begin position="1"/>
        <end position="91"/>
    </location>
</feature>
<reference evidence="2 3" key="1">
    <citation type="submission" date="2014-02" db="EMBL/GenBank/DDBJ databases">
        <title>The small core and large imbalanced accessory genome model reveals a collaborative survival strategy of Sorangium cellulosum strains in nature.</title>
        <authorList>
            <person name="Han K."/>
            <person name="Peng R."/>
            <person name="Blom J."/>
            <person name="Li Y.-Z."/>
        </authorList>
    </citation>
    <scope>NUCLEOTIDE SEQUENCE [LARGE SCALE GENOMIC DNA]</scope>
    <source>
        <strain evidence="2 3">So0149</strain>
    </source>
</reference>
<comment type="caution">
    <text evidence="2">The sequence shown here is derived from an EMBL/GenBank/DDBJ whole genome shotgun (WGS) entry which is preliminary data.</text>
</comment>
<organism evidence="2 3">
    <name type="scientific">Sorangium cellulosum</name>
    <name type="common">Polyangium cellulosum</name>
    <dbReference type="NCBI Taxonomy" id="56"/>
    <lineage>
        <taxon>Bacteria</taxon>
        <taxon>Pseudomonadati</taxon>
        <taxon>Myxococcota</taxon>
        <taxon>Polyangia</taxon>
        <taxon>Polyangiales</taxon>
        <taxon>Polyangiaceae</taxon>
        <taxon>Sorangium</taxon>
    </lineage>
</organism>
<evidence type="ECO:0000313" key="3">
    <source>
        <dbReference type="Proteomes" id="UP000075515"/>
    </source>
</evidence>